<comment type="caution">
    <text evidence="1">The sequence shown here is derived from an EMBL/GenBank/DDBJ whole genome shotgun (WGS) entry which is preliminary data.</text>
</comment>
<dbReference type="RefSeq" id="WP_147528602.1">
    <property type="nucleotide sequence ID" value="NZ_SAYJ01000012.1"/>
</dbReference>
<reference evidence="1 2" key="1">
    <citation type="journal article" date="1992" name="Lakartidningen">
        <title>[Penicillin V and not amoxicillin is the first choice preparation in acute otitis].</title>
        <authorList>
            <person name="Kamme C."/>
            <person name="Lundgren K."/>
            <person name="Prellner K."/>
        </authorList>
    </citation>
    <scope>NUCLEOTIDE SEQUENCE [LARGE SCALE GENOMIC DNA]</scope>
    <source>
        <strain evidence="1 2">PC2777IV</strain>
    </source>
</reference>
<proteinExistence type="predicted"/>
<evidence type="ECO:0000313" key="1">
    <source>
        <dbReference type="EMBL" id="TXJ57433.1"/>
    </source>
</evidence>
<dbReference type="OrthoDB" id="308726at2"/>
<organism evidence="1 2">
    <name type="scientific">Brachyspira aalborgi</name>
    <dbReference type="NCBI Taxonomy" id="29522"/>
    <lineage>
        <taxon>Bacteria</taxon>
        <taxon>Pseudomonadati</taxon>
        <taxon>Spirochaetota</taxon>
        <taxon>Spirochaetia</taxon>
        <taxon>Brachyspirales</taxon>
        <taxon>Brachyspiraceae</taxon>
        <taxon>Brachyspira</taxon>
    </lineage>
</organism>
<dbReference type="EMBL" id="SAYJ01000012">
    <property type="protein sequence ID" value="TXJ57433.1"/>
    <property type="molecule type" value="Genomic_DNA"/>
</dbReference>
<name>A0A5C8G652_9SPIR</name>
<sequence>MKKIILLLLIFYTSAFGYYSSEAFIDLLVQPNQLRVRTDRVGVLFGNENIRAAIGLTGANSLSGIIVHNVTEFEYLNNSKKGLDQFVPAALAGIGYKMGIFGIGLGYEFKWKSPTYMVHTPILSMTALDNTFRINIPVSIGVGQKSYYHPDRESLKGTMVISTGIEGRYYFNMEYFSHLRFYFNYGNSTIKEINNPSTNFTQQSVGFQLRAYFNYDLSDYKITPIIRFQFDTALATRYKNIDKSYKIVDNYFITAKGFSPTGGSITEGHYGSTGANANLNSGGLAGGYIASIPNTYYAEEPYRIGIALPVGFRTVSESGTIELYVEPALSLTIVNAKRIYSFSQAMQGLESLTEEYRRKSPFYTFGYVVYGELYIRPRPRLEWYTEIQTGGATVAGELANTSGTTSLIFNASTGITWYF</sequence>
<dbReference type="AlphaFoldDB" id="A0A5C8G652"/>
<evidence type="ECO:0000313" key="2">
    <source>
        <dbReference type="Proteomes" id="UP000325013"/>
    </source>
</evidence>
<dbReference type="InterPro" id="IPR008838">
    <property type="entry name" value="Variable_surface_protein_TREHY"/>
</dbReference>
<dbReference type="Proteomes" id="UP000325013">
    <property type="component" value="Unassembled WGS sequence"/>
</dbReference>
<accession>A0A5C8G652</accession>
<gene>
    <name evidence="1" type="ORF">EPJ67_04720</name>
</gene>
<dbReference type="Pfam" id="PF05540">
    <property type="entry name" value="Serpulina_VSP"/>
    <property type="match status" value="1"/>
</dbReference>
<protein>
    <submittedName>
        <fullName evidence="1">Cell surface protein</fullName>
    </submittedName>
</protein>